<proteinExistence type="inferred from homology"/>
<feature type="region of interest" description="Disordered" evidence="7">
    <location>
        <begin position="1"/>
        <end position="22"/>
    </location>
</feature>
<dbReference type="FunFam" id="1.10.40.30:FF:000001">
    <property type="entry name" value="Argininosuccinate lyase"/>
    <property type="match status" value="1"/>
</dbReference>
<keyword evidence="11" id="KW-1185">Reference proteome</keyword>
<dbReference type="InterPro" id="IPR008948">
    <property type="entry name" value="L-Aspartase-like"/>
</dbReference>
<feature type="domain" description="Fumarate lyase N-terminal" evidence="8">
    <location>
        <begin position="23"/>
        <end position="316"/>
    </location>
</feature>
<protein>
    <recommendedName>
        <fullName evidence="2 6">Argininosuccinate lyase</fullName>
        <shortName evidence="6">ASAL</shortName>
        <ecNumber evidence="2 6">4.3.2.1</ecNumber>
    </recommendedName>
    <alternativeName>
        <fullName evidence="6">Arginosuccinase</fullName>
    </alternativeName>
</protein>
<keyword evidence="5 6" id="KW-0456">Lyase</keyword>
<dbReference type="Pfam" id="PF00206">
    <property type="entry name" value="Lyase_1"/>
    <property type="match status" value="1"/>
</dbReference>
<dbReference type="GO" id="GO:0042450">
    <property type="term" value="P:L-arginine biosynthetic process via ornithine"/>
    <property type="evidence" value="ECO:0007669"/>
    <property type="project" value="UniProtKB-UniRule"/>
</dbReference>
<accession>A0A8J3ESI4</accession>
<keyword evidence="6" id="KW-0963">Cytoplasm</keyword>
<sequence>MSPDRTGPNDADATDAGRLWGGRFTTGPDEAAWRLGVSTAFDRALWRQDLAGSRAHAAELHRIGVLDADELARMLDALDRCAALFVRDAFPFLPTDEDVHGAIERWLVEDLGPLGGKLRAGRSRNDQIANDLRLWCRDACDELVSLVAALQAALADQAEAHLDWLAPGYTHVQRGQPVLLSHHLLAYVWMLDRDAGRLRDARERLDASVLGSGALAGTTLGLDPAAYAEHLGFARVTENSMDAVASRDFALEVLSACAILAVHLSRLGEEVVLWATSEFGFATVGDAFSTGSSIMPQKRNPDVAELVRGKAGRVVGALVSLLTTVKGLPMAYDRDLQEDKEPVFDAVGTLRLVLPAMTGTVASLTFDRQRLAAASVGGFALATDLAEELVRRGVPFREAHEVVGEVVRRAESHGVDLDGLDPRELAAAHPALDTEVAALLDPRRAVDRRDSSLGTATASVRAQLARAREAVAVNRSLG</sequence>
<dbReference type="GO" id="GO:0004056">
    <property type="term" value="F:argininosuccinate lyase activity"/>
    <property type="evidence" value="ECO:0007669"/>
    <property type="project" value="UniProtKB-UniRule"/>
</dbReference>
<comment type="pathway">
    <text evidence="1 6">Amino-acid biosynthesis; L-arginine biosynthesis; L-arginine from L-ornithine and carbamoyl phosphate: step 3/3.</text>
</comment>
<reference evidence="10" key="1">
    <citation type="journal article" date="2014" name="Int. J. Syst. Evol. Microbiol.">
        <title>Complete genome sequence of Corynebacterium casei LMG S-19264T (=DSM 44701T), isolated from a smear-ripened cheese.</title>
        <authorList>
            <consortium name="US DOE Joint Genome Institute (JGI-PGF)"/>
            <person name="Walter F."/>
            <person name="Albersmeier A."/>
            <person name="Kalinowski J."/>
            <person name="Ruckert C."/>
        </authorList>
    </citation>
    <scope>NUCLEOTIDE SEQUENCE</scope>
    <source>
        <strain evidence="10">CGMCC 1.14988</strain>
    </source>
</reference>
<dbReference type="UniPathway" id="UPA00068">
    <property type="reaction ID" value="UER00114"/>
</dbReference>
<comment type="similarity">
    <text evidence="6">Belongs to the lyase 1 family. Argininosuccinate lyase subfamily.</text>
</comment>
<dbReference type="InterPro" id="IPR029419">
    <property type="entry name" value="Arg_succ_lyase_C"/>
</dbReference>
<reference evidence="10" key="2">
    <citation type="submission" date="2020-09" db="EMBL/GenBank/DDBJ databases">
        <authorList>
            <person name="Sun Q."/>
            <person name="Zhou Y."/>
        </authorList>
    </citation>
    <scope>NUCLEOTIDE SEQUENCE</scope>
    <source>
        <strain evidence="10">CGMCC 1.14988</strain>
    </source>
</reference>
<dbReference type="EMBL" id="BMHA01000008">
    <property type="protein sequence ID" value="GGI07510.1"/>
    <property type="molecule type" value="Genomic_DNA"/>
</dbReference>
<evidence type="ECO:0000313" key="10">
    <source>
        <dbReference type="EMBL" id="GGI07510.1"/>
    </source>
</evidence>
<dbReference type="Proteomes" id="UP000650511">
    <property type="component" value="Unassembled WGS sequence"/>
</dbReference>
<dbReference type="SUPFAM" id="SSF48557">
    <property type="entry name" value="L-aspartase-like"/>
    <property type="match status" value="1"/>
</dbReference>
<dbReference type="HAMAP" id="MF_00006">
    <property type="entry name" value="Arg_succ_lyase"/>
    <property type="match status" value="1"/>
</dbReference>
<dbReference type="Gene3D" id="1.10.40.30">
    <property type="entry name" value="Fumarase/aspartase (C-terminal domain)"/>
    <property type="match status" value="1"/>
</dbReference>
<feature type="domain" description="Argininosuccinate lyase C-terminal" evidence="9">
    <location>
        <begin position="379"/>
        <end position="447"/>
    </location>
</feature>
<dbReference type="InterPro" id="IPR024083">
    <property type="entry name" value="Fumarase/histidase_N"/>
</dbReference>
<evidence type="ECO:0000256" key="2">
    <source>
        <dbReference type="ARBA" id="ARBA00012338"/>
    </source>
</evidence>
<keyword evidence="4 6" id="KW-0028">Amino-acid biosynthesis</keyword>
<dbReference type="AlphaFoldDB" id="A0A8J3ESI4"/>
<name>A0A8J3ESI4_9ACTN</name>
<gene>
    <name evidence="6 10" type="primary">argH</name>
    <name evidence="10" type="ORF">GCM10011354_24460</name>
</gene>
<comment type="caution">
    <text evidence="10">The sequence shown here is derived from an EMBL/GenBank/DDBJ whole genome shotgun (WGS) entry which is preliminary data.</text>
</comment>
<organism evidence="10 11">
    <name type="scientific">Egicoccus halophilus</name>
    <dbReference type="NCBI Taxonomy" id="1670830"/>
    <lineage>
        <taxon>Bacteria</taxon>
        <taxon>Bacillati</taxon>
        <taxon>Actinomycetota</taxon>
        <taxon>Nitriliruptoria</taxon>
        <taxon>Egicoccales</taxon>
        <taxon>Egicoccaceae</taxon>
        <taxon>Egicoccus</taxon>
    </lineage>
</organism>
<dbReference type="OrthoDB" id="9769623at2"/>
<evidence type="ECO:0000259" key="9">
    <source>
        <dbReference type="Pfam" id="PF14698"/>
    </source>
</evidence>
<comment type="catalytic activity">
    <reaction evidence="6">
        <text>2-(N(omega)-L-arginino)succinate = fumarate + L-arginine</text>
        <dbReference type="Rhea" id="RHEA:24020"/>
        <dbReference type="ChEBI" id="CHEBI:29806"/>
        <dbReference type="ChEBI" id="CHEBI:32682"/>
        <dbReference type="ChEBI" id="CHEBI:57472"/>
        <dbReference type="EC" id="4.3.2.1"/>
    </reaction>
</comment>
<evidence type="ECO:0000256" key="3">
    <source>
        <dbReference type="ARBA" id="ARBA00022571"/>
    </source>
</evidence>
<dbReference type="PANTHER" id="PTHR43814:SF1">
    <property type="entry name" value="ARGININOSUCCINATE LYASE"/>
    <property type="match status" value="1"/>
</dbReference>
<dbReference type="Pfam" id="PF14698">
    <property type="entry name" value="ASL_C2"/>
    <property type="match status" value="1"/>
</dbReference>
<dbReference type="FunFam" id="1.20.200.10:FF:000015">
    <property type="entry name" value="argininosuccinate lyase isoform X2"/>
    <property type="match status" value="1"/>
</dbReference>
<evidence type="ECO:0000256" key="5">
    <source>
        <dbReference type="ARBA" id="ARBA00023239"/>
    </source>
</evidence>
<dbReference type="InterPro" id="IPR020557">
    <property type="entry name" value="Fumarate_lyase_CS"/>
</dbReference>
<evidence type="ECO:0000256" key="1">
    <source>
        <dbReference type="ARBA" id="ARBA00004941"/>
    </source>
</evidence>
<dbReference type="InterPro" id="IPR022761">
    <property type="entry name" value="Fumarate_lyase_N"/>
</dbReference>
<dbReference type="RefSeq" id="WP_130649853.1">
    <property type="nucleotide sequence ID" value="NZ_BMHA01000008.1"/>
</dbReference>
<dbReference type="Gene3D" id="1.10.275.10">
    <property type="entry name" value="Fumarase/aspartase (N-terminal domain)"/>
    <property type="match status" value="1"/>
</dbReference>
<dbReference type="CDD" id="cd01359">
    <property type="entry name" value="Argininosuccinate_lyase"/>
    <property type="match status" value="1"/>
</dbReference>
<dbReference type="PROSITE" id="PS00163">
    <property type="entry name" value="FUMARATE_LYASES"/>
    <property type="match status" value="1"/>
</dbReference>
<dbReference type="GO" id="GO:0005829">
    <property type="term" value="C:cytosol"/>
    <property type="evidence" value="ECO:0007669"/>
    <property type="project" value="TreeGrafter"/>
</dbReference>
<keyword evidence="3 6" id="KW-0055">Arginine biosynthesis</keyword>
<dbReference type="PRINTS" id="PR00145">
    <property type="entry name" value="ARGSUCLYASE"/>
</dbReference>
<dbReference type="EC" id="4.3.2.1" evidence="2 6"/>
<dbReference type="PANTHER" id="PTHR43814">
    <property type="entry name" value="ARGININOSUCCINATE LYASE"/>
    <property type="match status" value="1"/>
</dbReference>
<evidence type="ECO:0000256" key="4">
    <source>
        <dbReference type="ARBA" id="ARBA00022605"/>
    </source>
</evidence>
<evidence type="ECO:0000256" key="6">
    <source>
        <dbReference type="HAMAP-Rule" id="MF_00006"/>
    </source>
</evidence>
<comment type="subcellular location">
    <subcellularLocation>
        <location evidence="6">Cytoplasm</location>
    </subcellularLocation>
</comment>
<dbReference type="Gene3D" id="1.20.200.10">
    <property type="entry name" value="Fumarase/aspartase (Central domain)"/>
    <property type="match status" value="1"/>
</dbReference>
<dbReference type="PRINTS" id="PR00149">
    <property type="entry name" value="FUMRATELYASE"/>
</dbReference>
<evidence type="ECO:0000256" key="7">
    <source>
        <dbReference type="SAM" id="MobiDB-lite"/>
    </source>
</evidence>
<evidence type="ECO:0000259" key="8">
    <source>
        <dbReference type="Pfam" id="PF00206"/>
    </source>
</evidence>
<evidence type="ECO:0000313" key="11">
    <source>
        <dbReference type="Proteomes" id="UP000650511"/>
    </source>
</evidence>
<dbReference type="InterPro" id="IPR009049">
    <property type="entry name" value="Argininosuccinate_lyase"/>
</dbReference>
<dbReference type="NCBIfam" id="TIGR00838">
    <property type="entry name" value="argH"/>
    <property type="match status" value="1"/>
</dbReference>
<dbReference type="InterPro" id="IPR000362">
    <property type="entry name" value="Fumarate_lyase_fam"/>
</dbReference>